<dbReference type="RefSeq" id="WP_145081928.1">
    <property type="nucleotide sequence ID" value="NZ_CP036298.1"/>
</dbReference>
<dbReference type="InterPro" id="IPR043519">
    <property type="entry name" value="NT_sf"/>
</dbReference>
<evidence type="ECO:0000313" key="1">
    <source>
        <dbReference type="EMBL" id="QDV26056.1"/>
    </source>
</evidence>
<sequence>MTIKQRFENFTTKIRPSDDHLKEARRQVDHMVDKLKNKVASDKKFTLEKVLRAGSNAKHTSLLVTADNRFDVDLGAYYSGEDATKSELDSLLQFTRDQVASIYPQKKASDFEVLKSAVRVKFTSGIKLWVDIAPIVKDDSLNIANGGYIPRDDGWRLTSVTGHNDFVSKRTANSKSVSGPVKFNRLVRMIKWWNNRQSGLVQPAILCELVTAAAIADEGVTTEWQTSLRQIFQFIRKHGFESPIAFDDNYDTSKLKYPNDNVVILDSVNSDNNVASPWTDFTRNGYLEAVEDAYDASTAAWSAEKDGEEDEAVEHWCEIFGDQFRTLSE</sequence>
<dbReference type="OrthoDB" id="8887021at2"/>
<dbReference type="SUPFAM" id="SSF81301">
    <property type="entry name" value="Nucleotidyltransferase"/>
    <property type="match status" value="1"/>
</dbReference>
<reference evidence="1 2" key="1">
    <citation type="submission" date="2019-02" db="EMBL/GenBank/DDBJ databases">
        <title>Deep-cultivation of Planctomycetes and their phenomic and genomic characterization uncovers novel biology.</title>
        <authorList>
            <person name="Wiegand S."/>
            <person name="Jogler M."/>
            <person name="Boedeker C."/>
            <person name="Pinto D."/>
            <person name="Vollmers J."/>
            <person name="Rivas-Marin E."/>
            <person name="Kohn T."/>
            <person name="Peeters S.H."/>
            <person name="Heuer A."/>
            <person name="Rast P."/>
            <person name="Oberbeckmann S."/>
            <person name="Bunk B."/>
            <person name="Jeske O."/>
            <person name="Meyerdierks A."/>
            <person name="Storesund J.E."/>
            <person name="Kallscheuer N."/>
            <person name="Luecker S."/>
            <person name="Lage O.M."/>
            <person name="Pohl T."/>
            <person name="Merkel B.J."/>
            <person name="Hornburger P."/>
            <person name="Mueller R.-W."/>
            <person name="Bruemmer F."/>
            <person name="Labrenz M."/>
            <person name="Spormann A.M."/>
            <person name="Op den Camp H."/>
            <person name="Overmann J."/>
            <person name="Amann R."/>
            <person name="Jetten M.S.M."/>
            <person name="Mascher T."/>
            <person name="Medema M.H."/>
            <person name="Devos D.P."/>
            <person name="Kaster A.-K."/>
            <person name="Ovreas L."/>
            <person name="Rohde M."/>
            <person name="Galperin M.Y."/>
            <person name="Jogler C."/>
        </authorList>
    </citation>
    <scope>NUCLEOTIDE SEQUENCE [LARGE SCALE GENOMIC DNA]</scope>
    <source>
        <strain evidence="1 2">Q31a</strain>
    </source>
</reference>
<dbReference type="EMBL" id="CP036298">
    <property type="protein sequence ID" value="QDV26056.1"/>
    <property type="molecule type" value="Genomic_DNA"/>
</dbReference>
<evidence type="ECO:0008006" key="3">
    <source>
        <dbReference type="Google" id="ProtNLM"/>
    </source>
</evidence>
<dbReference type="NCBIfam" id="NF041116">
    <property type="entry name" value="CBASS_cyclase_a"/>
    <property type="match status" value="1"/>
</dbReference>
<gene>
    <name evidence="1" type="ORF">Q31a_44270</name>
</gene>
<dbReference type="Proteomes" id="UP000318017">
    <property type="component" value="Chromosome"/>
</dbReference>
<evidence type="ECO:0000313" key="2">
    <source>
        <dbReference type="Proteomes" id="UP000318017"/>
    </source>
</evidence>
<dbReference type="Pfam" id="PF18144">
    <property type="entry name" value="SMODS"/>
    <property type="match status" value="1"/>
</dbReference>
<proteinExistence type="predicted"/>
<dbReference type="AlphaFoldDB" id="A0A518GBQ8"/>
<keyword evidence="2" id="KW-1185">Reference proteome</keyword>
<name>A0A518GBQ8_9BACT</name>
<dbReference type="InterPro" id="IPR053445">
    <property type="entry name" value="CBASS_cN_synthase"/>
</dbReference>
<dbReference type="Gene3D" id="1.10.1410.20">
    <property type="entry name" value="2'-5'-oligoadenylate synthetase 1, domain 2"/>
    <property type="match status" value="1"/>
</dbReference>
<dbReference type="KEGG" id="ahel:Q31a_44270"/>
<organism evidence="1 2">
    <name type="scientific">Aureliella helgolandensis</name>
    <dbReference type="NCBI Taxonomy" id="2527968"/>
    <lineage>
        <taxon>Bacteria</taxon>
        <taxon>Pseudomonadati</taxon>
        <taxon>Planctomycetota</taxon>
        <taxon>Planctomycetia</taxon>
        <taxon>Pirellulales</taxon>
        <taxon>Pirellulaceae</taxon>
        <taxon>Aureliella</taxon>
    </lineage>
</organism>
<accession>A0A518GBQ8</accession>
<protein>
    <recommendedName>
        <fullName evidence="3">Nucleotidyltransferase</fullName>
    </recommendedName>
</protein>